<dbReference type="HAMAP" id="MF_01560">
    <property type="entry name" value="UPF0358"/>
    <property type="match status" value="1"/>
</dbReference>
<protein>
    <recommendedName>
        <fullName evidence="1">UPF0358 protein BAA01_10435</fullName>
    </recommendedName>
</protein>
<accession>A0A1Y3PED7</accession>
<evidence type="ECO:0000313" key="3">
    <source>
        <dbReference type="Proteomes" id="UP000196475"/>
    </source>
</evidence>
<comment type="similarity">
    <text evidence="1">Belongs to the UPF0358 family.</text>
</comment>
<organism evidence="2 3">
    <name type="scientific">Bacillus thermozeamaize</name>
    <dbReference type="NCBI Taxonomy" id="230954"/>
    <lineage>
        <taxon>Bacteria</taxon>
        <taxon>Bacillati</taxon>
        <taxon>Bacillota</taxon>
        <taxon>Bacilli</taxon>
        <taxon>Bacillales</taxon>
        <taxon>Bacillaceae</taxon>
        <taxon>Bacillus</taxon>
    </lineage>
</organism>
<dbReference type="InterPro" id="IPR036270">
    <property type="entry name" value="UPF0358_sf"/>
</dbReference>
<dbReference type="SUPFAM" id="SSF140404">
    <property type="entry name" value="EF2458-like"/>
    <property type="match status" value="1"/>
</dbReference>
<dbReference type="Proteomes" id="UP000196475">
    <property type="component" value="Unassembled WGS sequence"/>
</dbReference>
<dbReference type="InterPro" id="IPR009983">
    <property type="entry name" value="UPF0358"/>
</dbReference>
<sequence length="101" mass="11785">MSDKENTLREKALNLLLEDAVKIRQLIEVQLDHLTAPQCPVFEEVLDTQLFGLSKEIDFAVRVGLINRDVGRQIMNKLEVEISKFQEHYERQRQLFETKSG</sequence>
<dbReference type="NCBIfam" id="NF010187">
    <property type="entry name" value="PRK13666.1"/>
    <property type="match status" value="1"/>
</dbReference>
<evidence type="ECO:0000256" key="1">
    <source>
        <dbReference type="HAMAP-Rule" id="MF_01560"/>
    </source>
</evidence>
<dbReference type="AlphaFoldDB" id="A0A1Y3PED7"/>
<dbReference type="Gene3D" id="1.10.287.750">
    <property type="entry name" value="SO2669-like"/>
    <property type="match status" value="1"/>
</dbReference>
<proteinExistence type="inferred from homology"/>
<dbReference type="EMBL" id="LZRT01000101">
    <property type="protein sequence ID" value="OUM85524.1"/>
    <property type="molecule type" value="Genomic_DNA"/>
</dbReference>
<comment type="caution">
    <text evidence="2">The sequence shown here is derived from an EMBL/GenBank/DDBJ whole genome shotgun (WGS) entry which is preliminary data.</text>
</comment>
<dbReference type="Pfam" id="PF07408">
    <property type="entry name" value="DUF1507"/>
    <property type="match status" value="1"/>
</dbReference>
<name>A0A1Y3PED7_9BACI</name>
<gene>
    <name evidence="2" type="ORF">BAA01_10435</name>
</gene>
<reference evidence="3" key="1">
    <citation type="submission" date="2016-06" db="EMBL/GenBank/DDBJ databases">
        <authorList>
            <person name="Nascimento L."/>
            <person name="Pereira R.V."/>
            <person name="Martins L.F."/>
            <person name="Quaggio R.B."/>
            <person name="Silva A.M."/>
            <person name="Setubal J.C."/>
        </authorList>
    </citation>
    <scope>NUCLEOTIDE SEQUENCE [LARGE SCALE GENOMIC DNA]</scope>
</reference>
<evidence type="ECO:0000313" key="2">
    <source>
        <dbReference type="EMBL" id="OUM85524.1"/>
    </source>
</evidence>